<evidence type="ECO:0000256" key="1">
    <source>
        <dbReference type="ARBA" id="ARBA00004442"/>
    </source>
</evidence>
<dbReference type="InterPro" id="IPR010583">
    <property type="entry name" value="MipA"/>
</dbReference>
<organism evidence="7 8">
    <name type="scientific">Croceibacterium mercuriale</name>
    <dbReference type="NCBI Taxonomy" id="1572751"/>
    <lineage>
        <taxon>Bacteria</taxon>
        <taxon>Pseudomonadati</taxon>
        <taxon>Pseudomonadota</taxon>
        <taxon>Alphaproteobacteria</taxon>
        <taxon>Sphingomonadales</taxon>
        <taxon>Erythrobacteraceae</taxon>
        <taxon>Croceibacterium</taxon>
    </lineage>
</organism>
<dbReference type="PANTHER" id="PTHR38776">
    <property type="entry name" value="MLTA-INTERACTING PROTEIN-RELATED"/>
    <property type="match status" value="1"/>
</dbReference>
<proteinExistence type="inferred from homology"/>
<comment type="subcellular location">
    <subcellularLocation>
        <location evidence="1">Cell outer membrane</location>
    </subcellularLocation>
</comment>
<accession>A0A0B2BYF0</accession>
<keyword evidence="4" id="KW-0472">Membrane</keyword>
<evidence type="ECO:0000313" key="8">
    <source>
        <dbReference type="Proteomes" id="UP000030988"/>
    </source>
</evidence>
<evidence type="ECO:0000256" key="4">
    <source>
        <dbReference type="ARBA" id="ARBA00023136"/>
    </source>
</evidence>
<reference evidence="7 8" key="1">
    <citation type="submission" date="2014-11" db="EMBL/GenBank/DDBJ databases">
        <title>Draft genome sequence of Kirrobacter mercurialis.</title>
        <authorList>
            <person name="Coil D.A."/>
            <person name="Eisen J.A."/>
        </authorList>
    </citation>
    <scope>NUCLEOTIDE SEQUENCE [LARGE SCALE GENOMIC DNA]</scope>
    <source>
        <strain evidence="7 8">Coronado</strain>
    </source>
</reference>
<protein>
    <recommendedName>
        <fullName evidence="9">Structural protein MipA</fullName>
    </recommendedName>
</protein>
<dbReference type="EMBL" id="JTDN01000001">
    <property type="protein sequence ID" value="KHL26479.1"/>
    <property type="molecule type" value="Genomic_DNA"/>
</dbReference>
<evidence type="ECO:0000256" key="2">
    <source>
        <dbReference type="ARBA" id="ARBA00005722"/>
    </source>
</evidence>
<keyword evidence="5" id="KW-0998">Cell outer membrane</keyword>
<evidence type="ECO:0000313" key="7">
    <source>
        <dbReference type="EMBL" id="KHL26479.1"/>
    </source>
</evidence>
<comment type="caution">
    <text evidence="7">The sequence shown here is derived from an EMBL/GenBank/DDBJ whole genome shotgun (WGS) entry which is preliminary data.</text>
</comment>
<dbReference type="AlphaFoldDB" id="A0A0B2BYF0"/>
<evidence type="ECO:0000256" key="3">
    <source>
        <dbReference type="ARBA" id="ARBA00022729"/>
    </source>
</evidence>
<dbReference type="Proteomes" id="UP000030988">
    <property type="component" value="Unassembled WGS sequence"/>
</dbReference>
<evidence type="ECO:0000256" key="5">
    <source>
        <dbReference type="ARBA" id="ARBA00023237"/>
    </source>
</evidence>
<dbReference type="STRING" id="1572751.PK98_08685"/>
<evidence type="ECO:0000256" key="6">
    <source>
        <dbReference type="SAM" id="SignalP"/>
    </source>
</evidence>
<dbReference type="PANTHER" id="PTHR38776:SF1">
    <property type="entry name" value="MLTA-INTERACTING PROTEIN-RELATED"/>
    <property type="match status" value="1"/>
</dbReference>
<sequence length="292" mass="30022">MRKILTGAGILAALIAMPAVAQDVATASGPLPAPEQVDAGVLDGDFFIIGAGVGLVPTYEGSDDYVVTPVPAIAGRLGGIGIAPRAGGVALDLISDYDTAGNVQFQLGPVARLRFGRDGDVKDDIVERLADQDLAVEVGANAGITFSQVLHPYDRLTVSSDVVWDVAGAHDGMVITPGVSYLTPLSRGIFAALNVSTEWVDDSYADYYYGVTPGDAAITGLPVYDADGGFKSAGVNLVAGFDLNGDITDGGLAIVGLASYNRLFGSAEDTPFTSIRGSADQWVGGIGLAYTF</sequence>
<name>A0A0B2BYF0_9SPHN</name>
<keyword evidence="8" id="KW-1185">Reference proteome</keyword>
<feature type="signal peptide" evidence="6">
    <location>
        <begin position="1"/>
        <end position="21"/>
    </location>
</feature>
<comment type="similarity">
    <text evidence="2">Belongs to the MipA/OmpV family.</text>
</comment>
<dbReference type="GO" id="GO:0009279">
    <property type="term" value="C:cell outer membrane"/>
    <property type="evidence" value="ECO:0007669"/>
    <property type="project" value="UniProtKB-SubCell"/>
</dbReference>
<evidence type="ECO:0008006" key="9">
    <source>
        <dbReference type="Google" id="ProtNLM"/>
    </source>
</evidence>
<keyword evidence="3 6" id="KW-0732">Signal</keyword>
<dbReference type="Pfam" id="PF06629">
    <property type="entry name" value="MipA"/>
    <property type="match status" value="1"/>
</dbReference>
<gene>
    <name evidence="7" type="ORF">PK98_08685</name>
</gene>
<feature type="chain" id="PRO_5002067821" description="Structural protein MipA" evidence="6">
    <location>
        <begin position="22"/>
        <end position="292"/>
    </location>
</feature>
<dbReference type="RefSeq" id="WP_039095799.1">
    <property type="nucleotide sequence ID" value="NZ_JTDN01000001.1"/>
</dbReference>